<feature type="compositionally biased region" description="Basic residues" evidence="3">
    <location>
        <begin position="395"/>
        <end position="429"/>
    </location>
</feature>
<sequence length="429" mass="48821">MAEEPKKISFGFTKIKKQVALLPKKEEKAIQFISCLEENSIKLLNGEEKEKELPIIPLRNGNILRDNMIEALKARKEKKEPTSGTTDNVKTDESKDDIETKPLTLDELAAKEIMEDLKKVNETEEIQETLTIPQTEAVKVSEKESTLEDYDSMPVNQFGLAVLRGMGWKPDKGIGKNAKIVEPINPVLRPKGMGLGADKVIQTVKAESKEELVMKKGAFIKVISGHNKGLYGKVEGFNDLPGRIIVRLALQNDVISISENLVVLVTSSEYNKNSKILNLKEYNDFVDKKPLPASSERKDKAPEGDFKKHNRLEDDRNSKLEHKNFDSYRNRGRKKADDISKYKNIRGKNSSSESDSDGRTRHKSDKYKSKKSTKYDKVSVDTESSDSVSSDDRKKSKSKKHRKHSSRRRSRSRSRTHKKKKKRNHRSRS</sequence>
<dbReference type="CDD" id="cd13152">
    <property type="entry name" value="KOW_GPKOW_A"/>
    <property type="match status" value="1"/>
</dbReference>
<dbReference type="GO" id="GO:0005681">
    <property type="term" value="C:spliceosomal complex"/>
    <property type="evidence" value="ECO:0007669"/>
    <property type="project" value="TreeGrafter"/>
</dbReference>
<evidence type="ECO:0000259" key="4">
    <source>
        <dbReference type="PROSITE" id="PS50174"/>
    </source>
</evidence>
<dbReference type="EMBL" id="OV725082">
    <property type="protein sequence ID" value="CAH1405964.1"/>
    <property type="molecule type" value="Genomic_DNA"/>
</dbReference>
<dbReference type="PROSITE" id="PS50174">
    <property type="entry name" value="G_PATCH"/>
    <property type="match status" value="1"/>
</dbReference>
<dbReference type="Proteomes" id="UP001152798">
    <property type="component" value="Chromosome 6"/>
</dbReference>
<dbReference type="OrthoDB" id="5577072at2759"/>
<proteinExistence type="predicted"/>
<dbReference type="InterPro" id="IPR045166">
    <property type="entry name" value="Spp2-like"/>
</dbReference>
<evidence type="ECO:0000313" key="5">
    <source>
        <dbReference type="EMBL" id="CAH1405964.1"/>
    </source>
</evidence>
<comment type="subcellular location">
    <subcellularLocation>
        <location evidence="1">Nucleus</location>
    </subcellularLocation>
</comment>
<organism evidence="5 6">
    <name type="scientific">Nezara viridula</name>
    <name type="common">Southern green stink bug</name>
    <name type="synonym">Cimex viridulus</name>
    <dbReference type="NCBI Taxonomy" id="85310"/>
    <lineage>
        <taxon>Eukaryota</taxon>
        <taxon>Metazoa</taxon>
        <taxon>Ecdysozoa</taxon>
        <taxon>Arthropoda</taxon>
        <taxon>Hexapoda</taxon>
        <taxon>Insecta</taxon>
        <taxon>Pterygota</taxon>
        <taxon>Neoptera</taxon>
        <taxon>Paraneoptera</taxon>
        <taxon>Hemiptera</taxon>
        <taxon>Heteroptera</taxon>
        <taxon>Panheteroptera</taxon>
        <taxon>Pentatomomorpha</taxon>
        <taxon>Pentatomoidea</taxon>
        <taxon>Pentatomidae</taxon>
        <taxon>Pentatominae</taxon>
        <taxon>Nezara</taxon>
    </lineage>
</organism>
<feature type="region of interest" description="Disordered" evidence="3">
    <location>
        <begin position="289"/>
        <end position="429"/>
    </location>
</feature>
<keyword evidence="2" id="KW-0539">Nucleus</keyword>
<reference evidence="5" key="1">
    <citation type="submission" date="2022-01" db="EMBL/GenBank/DDBJ databases">
        <authorList>
            <person name="King R."/>
        </authorList>
    </citation>
    <scope>NUCLEOTIDE SEQUENCE</scope>
</reference>
<feature type="region of interest" description="Disordered" evidence="3">
    <location>
        <begin position="74"/>
        <end position="95"/>
    </location>
</feature>
<dbReference type="InterPro" id="IPR026822">
    <property type="entry name" value="Spp2/MOS2_G-patch"/>
</dbReference>
<feature type="compositionally biased region" description="Basic residues" evidence="3">
    <location>
        <begin position="360"/>
        <end position="372"/>
    </location>
</feature>
<gene>
    <name evidence="5" type="ORF">NEZAVI_LOCUS14016</name>
</gene>
<dbReference type="Pfam" id="PF12656">
    <property type="entry name" value="G-patch_2"/>
    <property type="match status" value="1"/>
</dbReference>
<dbReference type="GO" id="GO:0003676">
    <property type="term" value="F:nucleic acid binding"/>
    <property type="evidence" value="ECO:0007669"/>
    <property type="project" value="InterPro"/>
</dbReference>
<evidence type="ECO:0000313" key="6">
    <source>
        <dbReference type="Proteomes" id="UP001152798"/>
    </source>
</evidence>
<accession>A0A9P0HQG1</accession>
<dbReference type="InterPro" id="IPR000467">
    <property type="entry name" value="G_patch_dom"/>
</dbReference>
<dbReference type="InterPro" id="IPR041993">
    <property type="entry name" value="GPKOW_KOW1"/>
</dbReference>
<evidence type="ECO:0000256" key="2">
    <source>
        <dbReference type="ARBA" id="ARBA00023242"/>
    </source>
</evidence>
<keyword evidence="6" id="KW-1185">Reference proteome</keyword>
<dbReference type="GO" id="GO:0000398">
    <property type="term" value="P:mRNA splicing, via spliceosome"/>
    <property type="evidence" value="ECO:0007669"/>
    <property type="project" value="InterPro"/>
</dbReference>
<dbReference type="AlphaFoldDB" id="A0A9P0HQG1"/>
<name>A0A9P0HQG1_NEZVI</name>
<protein>
    <recommendedName>
        <fullName evidence="4">G-patch domain-containing protein</fullName>
    </recommendedName>
</protein>
<evidence type="ECO:0000256" key="1">
    <source>
        <dbReference type="ARBA" id="ARBA00004123"/>
    </source>
</evidence>
<feature type="domain" description="G-patch" evidence="4">
    <location>
        <begin position="155"/>
        <end position="200"/>
    </location>
</feature>
<evidence type="ECO:0000256" key="3">
    <source>
        <dbReference type="SAM" id="MobiDB-lite"/>
    </source>
</evidence>
<feature type="compositionally biased region" description="Basic and acidic residues" evidence="3">
    <location>
        <begin position="289"/>
        <end position="341"/>
    </location>
</feature>
<dbReference type="PANTHER" id="PTHR15818">
    <property type="entry name" value="G PATCH AND KOW-CONTAINING"/>
    <property type="match status" value="1"/>
</dbReference>
<dbReference type="PANTHER" id="PTHR15818:SF2">
    <property type="entry name" value="G-PATCH DOMAIN AND KOW MOTIFS-CONTAINING PROTEIN"/>
    <property type="match status" value="1"/>
</dbReference>
<dbReference type="SMART" id="SM00443">
    <property type="entry name" value="G_patch"/>
    <property type="match status" value="1"/>
</dbReference>